<dbReference type="AlphaFoldDB" id="A0A8J7YQQ0"/>
<dbReference type="EMBL" id="JAHEAC010000095">
    <property type="protein sequence ID" value="MBX8644745.1"/>
    <property type="molecule type" value="Genomic_DNA"/>
</dbReference>
<evidence type="ECO:0000313" key="3">
    <source>
        <dbReference type="Proteomes" id="UP000750197"/>
    </source>
</evidence>
<keyword evidence="1" id="KW-0812">Transmembrane</keyword>
<keyword evidence="1" id="KW-0472">Membrane</keyword>
<dbReference type="Proteomes" id="UP000750197">
    <property type="component" value="Unassembled WGS sequence"/>
</dbReference>
<reference evidence="2" key="1">
    <citation type="submission" date="2021-05" db="EMBL/GenBank/DDBJ databases">
        <title>Genomic insights into ecological role and evolution of a novel Thermoplasmata order Candidatus Sysuiplasmatales.</title>
        <authorList>
            <person name="Yuan Y."/>
        </authorList>
    </citation>
    <scope>NUCLEOTIDE SEQUENCE</scope>
    <source>
        <strain evidence="2">TUT19-bin139</strain>
    </source>
</reference>
<gene>
    <name evidence="2" type="ORF">KIY12_08505</name>
</gene>
<protein>
    <submittedName>
        <fullName evidence="2">Uncharacterized protein</fullName>
    </submittedName>
</protein>
<sequence length="541" mass="62285">MFDVEDDRDLGKFLKYQVFSFMFSTVLESKDGEIGFVTQGETDRLLQDIRIGQSAFDRFREIELPEKREREESFASERLSGEQRREVTASTLCHREEDACDWVLYEIYKRKVRTFSFEEGKKIFAVKLWRKGNCVISTTLDRTKRIKADVRIYALLKNVETENDVTRTFSPVVNLFTVIESVKGKEEADGSADLLPINFSYMLVDEEENGASEFQNFVISTFARRFLDEINNGNWPGHEREQPQPVTGRIFKTFSISLDSFDSFTPDPLFAFARKMKTGREQLLIVLYLLNLLFVDYDSFEHVNTVTHTPEFLEGRINSIMRINETSTVTYASPGSTITVDDYGDAEVKSHVEGINIHDERKSLDYNFGGPRNEVVFHTLILSTISSRASILNYYEKAVISSLQRREGNADDRASRAGRIRYIVEKATSEFSLHSFGPFQSPALEKEYDQISEINSSNELLDSFQKNVDFYGKYAIEEQHHQLMVEQSERLREEREILSGLQEVLRNMNESTERTEHLTAVLIVVSAISVIIALLFSLKIL</sequence>
<evidence type="ECO:0000313" key="2">
    <source>
        <dbReference type="EMBL" id="MBX8644745.1"/>
    </source>
</evidence>
<accession>A0A8J7YQQ0</accession>
<comment type="caution">
    <text evidence="2">The sequence shown here is derived from an EMBL/GenBank/DDBJ whole genome shotgun (WGS) entry which is preliminary data.</text>
</comment>
<evidence type="ECO:0000256" key="1">
    <source>
        <dbReference type="SAM" id="Phobius"/>
    </source>
</evidence>
<keyword evidence="1" id="KW-1133">Transmembrane helix</keyword>
<proteinExistence type="predicted"/>
<name>A0A8J7YQQ0_9ARCH</name>
<organism evidence="2 3">
    <name type="scientific">Candidatus Sysuiplasma superficiale</name>
    <dbReference type="NCBI Taxonomy" id="2823368"/>
    <lineage>
        <taxon>Archaea</taxon>
        <taxon>Methanobacteriati</taxon>
        <taxon>Thermoplasmatota</taxon>
        <taxon>Thermoplasmata</taxon>
        <taxon>Candidatus Sysuiplasmatales</taxon>
        <taxon>Candidatus Sysuiplasmataceae</taxon>
        <taxon>Candidatus Sysuiplasma</taxon>
    </lineage>
</organism>
<feature type="transmembrane region" description="Helical" evidence="1">
    <location>
        <begin position="518"/>
        <end position="538"/>
    </location>
</feature>